<dbReference type="InterPro" id="IPR013078">
    <property type="entry name" value="His_Pase_superF_clade-1"/>
</dbReference>
<name>A0AAN7TB80_9PEZI</name>
<reference evidence="2" key="1">
    <citation type="submission" date="2023-08" db="EMBL/GenBank/DDBJ databases">
        <title>Black Yeasts Isolated from many extreme environments.</title>
        <authorList>
            <person name="Coleine C."/>
            <person name="Stajich J.E."/>
            <person name="Selbmann L."/>
        </authorList>
    </citation>
    <scope>NUCLEOTIDE SEQUENCE</scope>
    <source>
        <strain evidence="2">CCFEE 5401</strain>
    </source>
</reference>
<evidence type="ECO:0000313" key="3">
    <source>
        <dbReference type="Proteomes" id="UP001310890"/>
    </source>
</evidence>
<feature type="region of interest" description="Disordered" evidence="1">
    <location>
        <begin position="28"/>
        <end position="58"/>
    </location>
</feature>
<dbReference type="Gene3D" id="3.40.50.1240">
    <property type="entry name" value="Phosphoglycerate mutase-like"/>
    <property type="match status" value="1"/>
</dbReference>
<dbReference type="GO" id="GO:0016791">
    <property type="term" value="F:phosphatase activity"/>
    <property type="evidence" value="ECO:0007669"/>
    <property type="project" value="TreeGrafter"/>
</dbReference>
<dbReference type="PANTHER" id="PTHR48100">
    <property type="entry name" value="BROAD-SPECIFICITY PHOSPHATASE YOR283W-RELATED"/>
    <property type="match status" value="1"/>
</dbReference>
<proteinExistence type="predicted"/>
<evidence type="ECO:0000313" key="2">
    <source>
        <dbReference type="EMBL" id="KAK5108455.1"/>
    </source>
</evidence>
<dbReference type="AlphaFoldDB" id="A0AAN7TB80"/>
<dbReference type="EMBL" id="JAVRRL010000085">
    <property type="protein sequence ID" value="KAK5108455.1"/>
    <property type="molecule type" value="Genomic_DNA"/>
</dbReference>
<sequence>MPKPSTTSAWTTQVRPFPQTEPVTTQIIYPQTPTNKSKKTKVPDAPLTPHGRQQARSLSPQLSRLNLQSQPDLVVSSPLTRTLQTTLLAWEPAIHRLGGVAKIICLPQAQEVNDFPCDTGRSRSELEAEPEFKGLDFSPLTPEWVGKKGFWAPQNVAERARWVRKWLWERPEETIVVVAHGDVLRWITGSPHGASGYAWRNGEVRVFGFESEAGGEVGKEGGFWLDEGGVVGAVGGYGVTSTEMDLIWG</sequence>
<gene>
    <name evidence="2" type="ORF">LTR62_008273</name>
</gene>
<dbReference type="InterPro" id="IPR050275">
    <property type="entry name" value="PGM_Phosphatase"/>
</dbReference>
<dbReference type="PANTHER" id="PTHR48100:SF54">
    <property type="entry name" value="PHOSPHATASE SPAC5H10.03-RELATED"/>
    <property type="match status" value="1"/>
</dbReference>
<evidence type="ECO:0000256" key="1">
    <source>
        <dbReference type="SAM" id="MobiDB-lite"/>
    </source>
</evidence>
<dbReference type="Pfam" id="PF00300">
    <property type="entry name" value="His_Phos_1"/>
    <property type="match status" value="1"/>
</dbReference>
<evidence type="ECO:0008006" key="4">
    <source>
        <dbReference type="Google" id="ProtNLM"/>
    </source>
</evidence>
<dbReference type="InterPro" id="IPR029033">
    <property type="entry name" value="His_PPase_superfam"/>
</dbReference>
<organism evidence="2 3">
    <name type="scientific">Meristemomyces frigidus</name>
    <dbReference type="NCBI Taxonomy" id="1508187"/>
    <lineage>
        <taxon>Eukaryota</taxon>
        <taxon>Fungi</taxon>
        <taxon>Dikarya</taxon>
        <taxon>Ascomycota</taxon>
        <taxon>Pezizomycotina</taxon>
        <taxon>Dothideomycetes</taxon>
        <taxon>Dothideomycetidae</taxon>
        <taxon>Mycosphaerellales</taxon>
        <taxon>Teratosphaeriaceae</taxon>
        <taxon>Meristemomyces</taxon>
    </lineage>
</organism>
<comment type="caution">
    <text evidence="2">The sequence shown here is derived from an EMBL/GenBank/DDBJ whole genome shotgun (WGS) entry which is preliminary data.</text>
</comment>
<dbReference type="GO" id="GO:0005737">
    <property type="term" value="C:cytoplasm"/>
    <property type="evidence" value="ECO:0007669"/>
    <property type="project" value="TreeGrafter"/>
</dbReference>
<dbReference type="SMART" id="SM00855">
    <property type="entry name" value="PGAM"/>
    <property type="match status" value="1"/>
</dbReference>
<dbReference type="SUPFAM" id="SSF53254">
    <property type="entry name" value="Phosphoglycerate mutase-like"/>
    <property type="match status" value="1"/>
</dbReference>
<dbReference type="Proteomes" id="UP001310890">
    <property type="component" value="Unassembled WGS sequence"/>
</dbReference>
<protein>
    <recommendedName>
        <fullName evidence="4">Phosphoglycerate mutase-like protein</fullName>
    </recommendedName>
</protein>
<accession>A0AAN7TB80</accession>